<dbReference type="AlphaFoldDB" id="A0AAV1WNZ2"/>
<protein>
    <submittedName>
        <fullName evidence="1">Uncharacterized protein</fullName>
    </submittedName>
</protein>
<evidence type="ECO:0000313" key="1">
    <source>
        <dbReference type="EMBL" id="CAL0310754.1"/>
    </source>
</evidence>
<evidence type="ECO:0000313" key="2">
    <source>
        <dbReference type="Proteomes" id="UP001497480"/>
    </source>
</evidence>
<sequence length="68" mass="7462">MERSYSANVRVTPVLNVMVCSLMGGSKSSSVFNFSQLFSSQPKREVGVGNGGTNKGHQYCARNRCEWS</sequence>
<gene>
    <name evidence="1" type="ORF">LLUT_LOCUS11814</name>
</gene>
<name>A0AAV1WNZ2_LUPLU</name>
<reference evidence="1 2" key="1">
    <citation type="submission" date="2024-03" db="EMBL/GenBank/DDBJ databases">
        <authorList>
            <person name="Martinez-Hernandez J."/>
        </authorList>
    </citation>
    <scope>NUCLEOTIDE SEQUENCE [LARGE SCALE GENOMIC DNA]</scope>
</reference>
<keyword evidence="2" id="KW-1185">Reference proteome</keyword>
<comment type="caution">
    <text evidence="1">The sequence shown here is derived from an EMBL/GenBank/DDBJ whole genome shotgun (WGS) entry which is preliminary data.</text>
</comment>
<proteinExistence type="predicted"/>
<organism evidence="1 2">
    <name type="scientific">Lupinus luteus</name>
    <name type="common">European yellow lupine</name>
    <dbReference type="NCBI Taxonomy" id="3873"/>
    <lineage>
        <taxon>Eukaryota</taxon>
        <taxon>Viridiplantae</taxon>
        <taxon>Streptophyta</taxon>
        <taxon>Embryophyta</taxon>
        <taxon>Tracheophyta</taxon>
        <taxon>Spermatophyta</taxon>
        <taxon>Magnoliopsida</taxon>
        <taxon>eudicotyledons</taxon>
        <taxon>Gunneridae</taxon>
        <taxon>Pentapetalae</taxon>
        <taxon>rosids</taxon>
        <taxon>fabids</taxon>
        <taxon>Fabales</taxon>
        <taxon>Fabaceae</taxon>
        <taxon>Papilionoideae</taxon>
        <taxon>50 kb inversion clade</taxon>
        <taxon>genistoids sensu lato</taxon>
        <taxon>core genistoids</taxon>
        <taxon>Genisteae</taxon>
        <taxon>Lupinus</taxon>
    </lineage>
</organism>
<dbReference type="Proteomes" id="UP001497480">
    <property type="component" value="Unassembled WGS sequence"/>
</dbReference>
<accession>A0AAV1WNZ2</accession>
<dbReference type="EMBL" id="CAXHTB010000008">
    <property type="protein sequence ID" value="CAL0310754.1"/>
    <property type="molecule type" value="Genomic_DNA"/>
</dbReference>